<gene>
    <name evidence="2" type="ORF">VTK73DRAFT_1304</name>
</gene>
<accession>A0ABR3X9Z6</accession>
<feature type="region of interest" description="Disordered" evidence="1">
    <location>
        <begin position="112"/>
        <end position="137"/>
    </location>
</feature>
<evidence type="ECO:0000313" key="2">
    <source>
        <dbReference type="EMBL" id="KAL1872792.1"/>
    </source>
</evidence>
<organism evidence="2 3">
    <name type="scientific">Phialemonium thermophilum</name>
    <dbReference type="NCBI Taxonomy" id="223376"/>
    <lineage>
        <taxon>Eukaryota</taxon>
        <taxon>Fungi</taxon>
        <taxon>Dikarya</taxon>
        <taxon>Ascomycota</taxon>
        <taxon>Pezizomycotina</taxon>
        <taxon>Sordariomycetes</taxon>
        <taxon>Sordariomycetidae</taxon>
        <taxon>Cephalothecales</taxon>
        <taxon>Cephalothecaceae</taxon>
        <taxon>Phialemonium</taxon>
    </lineage>
</organism>
<evidence type="ECO:0000313" key="3">
    <source>
        <dbReference type="Proteomes" id="UP001586593"/>
    </source>
</evidence>
<keyword evidence="3" id="KW-1185">Reference proteome</keyword>
<comment type="caution">
    <text evidence="2">The sequence shown here is derived from an EMBL/GenBank/DDBJ whole genome shotgun (WGS) entry which is preliminary data.</text>
</comment>
<protein>
    <submittedName>
        <fullName evidence="2">Uncharacterized protein</fullName>
    </submittedName>
</protein>
<proteinExistence type="predicted"/>
<feature type="compositionally biased region" description="Polar residues" evidence="1">
    <location>
        <begin position="76"/>
        <end position="87"/>
    </location>
</feature>
<feature type="region of interest" description="Disordered" evidence="1">
    <location>
        <begin position="60"/>
        <end position="94"/>
    </location>
</feature>
<evidence type="ECO:0000256" key="1">
    <source>
        <dbReference type="SAM" id="MobiDB-lite"/>
    </source>
</evidence>
<reference evidence="2 3" key="1">
    <citation type="journal article" date="2024" name="Commun. Biol.">
        <title>Comparative genomic analysis of thermophilic fungi reveals convergent evolutionary adaptations and gene losses.</title>
        <authorList>
            <person name="Steindorff A.S."/>
            <person name="Aguilar-Pontes M.V."/>
            <person name="Robinson A.J."/>
            <person name="Andreopoulos B."/>
            <person name="LaButti K."/>
            <person name="Kuo A."/>
            <person name="Mondo S."/>
            <person name="Riley R."/>
            <person name="Otillar R."/>
            <person name="Haridas S."/>
            <person name="Lipzen A."/>
            <person name="Grimwood J."/>
            <person name="Schmutz J."/>
            <person name="Clum A."/>
            <person name="Reid I.D."/>
            <person name="Moisan M.C."/>
            <person name="Butler G."/>
            <person name="Nguyen T.T.M."/>
            <person name="Dewar K."/>
            <person name="Conant G."/>
            <person name="Drula E."/>
            <person name="Henrissat B."/>
            <person name="Hansel C."/>
            <person name="Singer S."/>
            <person name="Hutchinson M.I."/>
            <person name="de Vries R.P."/>
            <person name="Natvig D.O."/>
            <person name="Powell A.J."/>
            <person name="Tsang A."/>
            <person name="Grigoriev I.V."/>
        </authorList>
    </citation>
    <scope>NUCLEOTIDE SEQUENCE [LARGE SCALE GENOMIC DNA]</scope>
    <source>
        <strain evidence="2 3">ATCC 24622</strain>
    </source>
</reference>
<sequence length="137" mass="14524">MLRSIDVCLQVSTNCTRASIEDSMMSTVLDASPVFPEETLGNNSGAGARLTILQERHVHSVQPAPVADPTKKPANAVQQVTMPSSTSSKDKLLPITNSLRIERVPCQPSISDSEALQVTAENPAASDPAATVRTSKL</sequence>
<dbReference type="Proteomes" id="UP001586593">
    <property type="component" value="Unassembled WGS sequence"/>
</dbReference>
<name>A0ABR3X9Z6_9PEZI</name>
<dbReference type="EMBL" id="JAZHXJ010000131">
    <property type="protein sequence ID" value="KAL1872792.1"/>
    <property type="molecule type" value="Genomic_DNA"/>
</dbReference>